<dbReference type="Proteomes" id="UP000037540">
    <property type="component" value="Unassembled WGS sequence"/>
</dbReference>
<proteinExistence type="predicted"/>
<gene>
    <name evidence="1" type="ORF">ADU74_14120</name>
</gene>
<organism evidence="1 2">
    <name type="scientific">Clostridium botulinum</name>
    <dbReference type="NCBI Taxonomy" id="1491"/>
    <lineage>
        <taxon>Bacteria</taxon>
        <taxon>Bacillati</taxon>
        <taxon>Bacillota</taxon>
        <taxon>Clostridia</taxon>
        <taxon>Eubacteriales</taxon>
        <taxon>Clostridiaceae</taxon>
        <taxon>Clostridium</taxon>
    </lineage>
</organism>
<evidence type="ECO:0000313" key="2">
    <source>
        <dbReference type="Proteomes" id="UP000037540"/>
    </source>
</evidence>
<dbReference type="OrthoDB" id="1551317at2"/>
<accession>A0A9Q1UW00</accession>
<dbReference type="AlphaFoldDB" id="A0A9Q1UW00"/>
<reference evidence="1 2" key="1">
    <citation type="submission" date="2015-07" db="EMBL/GenBank/DDBJ databases">
        <title>Draft genome sequences of 17 French Clostridium botulinum group III.</title>
        <authorList>
            <person name="Woudstra C."/>
            <person name="Le Marechal C."/>
            <person name="Souillard R."/>
            <person name="Bayon-Auboyer M.-H."/>
            <person name="Dessouter D."/>
            <person name="Fach P."/>
        </authorList>
    </citation>
    <scope>NUCLEOTIDE SEQUENCE [LARGE SCALE GENOMIC DNA]</scope>
    <source>
        <strain evidence="1 2">12LNRI-CD</strain>
    </source>
</reference>
<comment type="caution">
    <text evidence="1">The sequence shown here is derived from an EMBL/GenBank/DDBJ whole genome shotgun (WGS) entry which is preliminary data.</text>
</comment>
<dbReference type="EMBL" id="LGVR01000123">
    <property type="protein sequence ID" value="KOA81433.1"/>
    <property type="molecule type" value="Genomic_DNA"/>
</dbReference>
<sequence>MKIIYKITYPNGKIYIGKDLTDSINYFGSANSRIIEKDFTREERRDFTIRKEILWESETATDKEVNKKEIEYIRFYESNNSKIGYNRFPKFKEK</sequence>
<dbReference type="RefSeq" id="WP_013720837.1">
    <property type="nucleotide sequence ID" value="NZ_LGVO01000037.1"/>
</dbReference>
<evidence type="ECO:0000313" key="1">
    <source>
        <dbReference type="EMBL" id="KOA81433.1"/>
    </source>
</evidence>
<evidence type="ECO:0008006" key="3">
    <source>
        <dbReference type="Google" id="ProtNLM"/>
    </source>
</evidence>
<protein>
    <recommendedName>
        <fullName evidence="3">GIY-YIG nuclease family protein</fullName>
    </recommendedName>
</protein>
<name>A0A9Q1UW00_CLOBO</name>